<gene>
    <name evidence="2" type="ORF">A1359_01140</name>
</gene>
<dbReference type="STRING" id="980561.A1359_01140"/>
<protein>
    <recommendedName>
        <fullName evidence="1">ABC-type transport auxiliary lipoprotein component domain-containing protein</fullName>
    </recommendedName>
</protein>
<dbReference type="Gene3D" id="3.40.50.10610">
    <property type="entry name" value="ABC-type transport auxiliary lipoprotein component"/>
    <property type="match status" value="1"/>
</dbReference>
<dbReference type="OrthoDB" id="7063250at2"/>
<accession>A0A177NAD8</accession>
<comment type="caution">
    <text evidence="2">The sequence shown here is derived from an EMBL/GenBank/DDBJ whole genome shotgun (WGS) entry which is preliminary data.</text>
</comment>
<evidence type="ECO:0000313" key="3">
    <source>
        <dbReference type="Proteomes" id="UP000078476"/>
    </source>
</evidence>
<proteinExistence type="predicted"/>
<dbReference type="Pfam" id="PF03886">
    <property type="entry name" value="ABC_trans_aux"/>
    <property type="match status" value="1"/>
</dbReference>
<evidence type="ECO:0000259" key="1">
    <source>
        <dbReference type="Pfam" id="PF03886"/>
    </source>
</evidence>
<evidence type="ECO:0000313" key="2">
    <source>
        <dbReference type="EMBL" id="OAI14040.1"/>
    </source>
</evidence>
<keyword evidence="3" id="KW-1185">Reference proteome</keyword>
<name>A0A177NAD8_9GAMM</name>
<reference evidence="2 3" key="1">
    <citation type="submission" date="2016-03" db="EMBL/GenBank/DDBJ databases">
        <authorList>
            <person name="Ploux O."/>
        </authorList>
    </citation>
    <scope>NUCLEOTIDE SEQUENCE [LARGE SCALE GENOMIC DNA]</scope>
    <source>
        <strain evidence="2 3">R-45370</strain>
    </source>
</reference>
<dbReference type="RefSeq" id="WP_066983764.1">
    <property type="nucleotide sequence ID" value="NZ_LUUI01000114.1"/>
</dbReference>
<dbReference type="InterPro" id="IPR005586">
    <property type="entry name" value="ABC_trans_aux"/>
</dbReference>
<feature type="domain" description="ABC-type transport auxiliary lipoprotein component" evidence="1">
    <location>
        <begin position="32"/>
        <end position="191"/>
    </location>
</feature>
<dbReference type="SUPFAM" id="SSF159594">
    <property type="entry name" value="XCC0632-like"/>
    <property type="match status" value="1"/>
</dbReference>
<dbReference type="EMBL" id="LUUI01000114">
    <property type="protein sequence ID" value="OAI14040.1"/>
    <property type="molecule type" value="Genomic_DNA"/>
</dbReference>
<sequence>MKLSPFVLRSLLILSLLLQVACLGTTPPSQFYLLEPLAETDAMLANANAAKITLALSPVRIPHYLERPQIVTAAGKNTYQLDEFHRWAENLGDNMTRVMLQDLTVIVPADVVMSTTNRAKQAEFHLSVNILEFYIDPQGQAQLNAQWQVSKGKDVVLSQNTAYQVPAGNEDVQSKIEALNQCLNFLNQDIATAIKAISVH</sequence>
<dbReference type="AlphaFoldDB" id="A0A177NAD8"/>
<organism evidence="2 3">
    <name type="scientific">Methylomonas lenta</name>
    <dbReference type="NCBI Taxonomy" id="980561"/>
    <lineage>
        <taxon>Bacteria</taxon>
        <taxon>Pseudomonadati</taxon>
        <taxon>Pseudomonadota</taxon>
        <taxon>Gammaproteobacteria</taxon>
        <taxon>Methylococcales</taxon>
        <taxon>Methylococcaceae</taxon>
        <taxon>Methylomonas</taxon>
    </lineage>
</organism>
<dbReference type="Proteomes" id="UP000078476">
    <property type="component" value="Unassembled WGS sequence"/>
</dbReference>